<comment type="caution">
    <text evidence="2">The sequence shown here is derived from an EMBL/GenBank/DDBJ whole genome shotgun (WGS) entry which is preliminary data.</text>
</comment>
<protein>
    <recommendedName>
        <fullName evidence="1">DUF7730 domain-containing protein</fullName>
    </recommendedName>
</protein>
<sequence length="265" mass="31336">MEANPLAHMTFMAFPPEVRNHIYNEILGPAGDSAVCAGNHHRFLSRHCGDRGSLRAELRHDYPWPKACHFIKPSVDLAILLVSKQIYTEAFHIFYSTNRFHFPDTQILYRFLRNIGYVRRQHLTMITFDWHGAEAKEAFRLLKTCRRLKSLHFTAPCTEPPGHAAIREIRGLEEAQVIGRVHHIRLPHCSYYRCRCYDRGYSQEYGPLADISELERAMMRPRLRRYALDPNETFELFKPRKREIFRKSEEQSLFEDEKTFLDHFN</sequence>
<organism evidence="2 3">
    <name type="scientific">Stereocaulon virgatum</name>
    <dbReference type="NCBI Taxonomy" id="373712"/>
    <lineage>
        <taxon>Eukaryota</taxon>
        <taxon>Fungi</taxon>
        <taxon>Dikarya</taxon>
        <taxon>Ascomycota</taxon>
        <taxon>Pezizomycotina</taxon>
        <taxon>Lecanoromycetes</taxon>
        <taxon>OSLEUM clade</taxon>
        <taxon>Lecanoromycetidae</taxon>
        <taxon>Lecanorales</taxon>
        <taxon>Lecanorineae</taxon>
        <taxon>Stereocaulaceae</taxon>
        <taxon>Stereocaulon</taxon>
    </lineage>
</organism>
<evidence type="ECO:0000313" key="3">
    <source>
        <dbReference type="Proteomes" id="UP001590950"/>
    </source>
</evidence>
<dbReference type="Pfam" id="PF24864">
    <property type="entry name" value="DUF7730"/>
    <property type="match status" value="1"/>
</dbReference>
<evidence type="ECO:0000313" key="2">
    <source>
        <dbReference type="EMBL" id="KAL2036437.1"/>
    </source>
</evidence>
<dbReference type="InterPro" id="IPR056632">
    <property type="entry name" value="DUF7730"/>
</dbReference>
<gene>
    <name evidence="2" type="ORF">N7G274_010838</name>
</gene>
<keyword evidence="3" id="KW-1185">Reference proteome</keyword>
<evidence type="ECO:0000259" key="1">
    <source>
        <dbReference type="Pfam" id="PF24864"/>
    </source>
</evidence>
<proteinExistence type="predicted"/>
<dbReference type="EMBL" id="JBEFKJ010000086">
    <property type="protein sequence ID" value="KAL2036437.1"/>
    <property type="molecule type" value="Genomic_DNA"/>
</dbReference>
<dbReference type="PANTHER" id="PTHR38790">
    <property type="entry name" value="2EXR DOMAIN-CONTAINING PROTEIN-RELATED"/>
    <property type="match status" value="1"/>
</dbReference>
<name>A0ABR3ZWM7_9LECA</name>
<accession>A0ABR3ZWM7</accession>
<dbReference type="Proteomes" id="UP001590950">
    <property type="component" value="Unassembled WGS sequence"/>
</dbReference>
<feature type="domain" description="DUF7730" evidence="1">
    <location>
        <begin position="11"/>
        <end position="131"/>
    </location>
</feature>
<reference evidence="2 3" key="1">
    <citation type="submission" date="2024-09" db="EMBL/GenBank/DDBJ databases">
        <title>Rethinking Asexuality: The Enigmatic Case of Functional Sexual Genes in Lepraria (Stereocaulaceae).</title>
        <authorList>
            <person name="Doellman M."/>
            <person name="Sun Y."/>
            <person name="Barcenas-Pena A."/>
            <person name="Lumbsch H.T."/>
            <person name="Grewe F."/>
        </authorList>
    </citation>
    <scope>NUCLEOTIDE SEQUENCE [LARGE SCALE GENOMIC DNA]</scope>
    <source>
        <strain evidence="2 3">Mercado 3170</strain>
    </source>
</reference>